<evidence type="ECO:0000313" key="3">
    <source>
        <dbReference type="Proteomes" id="UP000653454"/>
    </source>
</evidence>
<comment type="caution">
    <text evidence="2">The sequence shown here is derived from an EMBL/GenBank/DDBJ whole genome shotgun (WGS) entry which is preliminary data.</text>
</comment>
<gene>
    <name evidence="2" type="ORF">PLXY2_LOCUS808</name>
</gene>
<dbReference type="EMBL" id="CAJHNJ030000002">
    <property type="protein sequence ID" value="CAG9091537.1"/>
    <property type="molecule type" value="Genomic_DNA"/>
</dbReference>
<dbReference type="Pfam" id="PF13927">
    <property type="entry name" value="Ig_3"/>
    <property type="match status" value="1"/>
</dbReference>
<name>A0A8S4D040_PLUXY</name>
<dbReference type="SUPFAM" id="SSF48726">
    <property type="entry name" value="Immunoglobulin"/>
    <property type="match status" value="1"/>
</dbReference>
<sequence length="249" mass="28440">MSKTQVFFYDGRVKDAKAHWADDTLKGRALWHAKAPSSLRIRDVVATDRALYRCRVDFKVSPTRNQKIVLDVVGEFSIIRLLYKVNWYKDELDASSSLYQSPTKNQKLVLDVVELPEKPKIFDELDKEVIGVAGPYREDASLKLTCVVSGGKPMPRLRWWRDDKVIATLAPLDDGSRLSLLELKIPKLTRDYLEAVYTCTADNTPLVPPLRANVQIQLYSLPSGHRYATHVTWHACVLTSYLITHVDWI</sequence>
<dbReference type="InterPro" id="IPR036179">
    <property type="entry name" value="Ig-like_dom_sf"/>
</dbReference>
<dbReference type="InterPro" id="IPR007110">
    <property type="entry name" value="Ig-like_dom"/>
</dbReference>
<dbReference type="PANTHER" id="PTHR23278">
    <property type="entry name" value="SIDESTEP PROTEIN"/>
    <property type="match status" value="1"/>
</dbReference>
<dbReference type="PANTHER" id="PTHR23278:SF19">
    <property type="entry name" value="OBSCURIN"/>
    <property type="match status" value="1"/>
</dbReference>
<dbReference type="Gene3D" id="2.60.40.10">
    <property type="entry name" value="Immunoglobulins"/>
    <property type="match status" value="2"/>
</dbReference>
<dbReference type="CDD" id="cd00096">
    <property type="entry name" value="Ig"/>
    <property type="match status" value="1"/>
</dbReference>
<dbReference type="Proteomes" id="UP000653454">
    <property type="component" value="Unassembled WGS sequence"/>
</dbReference>
<protein>
    <submittedName>
        <fullName evidence="2">(diamondback moth) hypothetical protein</fullName>
    </submittedName>
</protein>
<dbReference type="PROSITE" id="PS50835">
    <property type="entry name" value="IG_LIKE"/>
    <property type="match status" value="1"/>
</dbReference>
<proteinExistence type="predicted"/>
<dbReference type="InterPro" id="IPR013783">
    <property type="entry name" value="Ig-like_fold"/>
</dbReference>
<feature type="domain" description="Ig-like" evidence="1">
    <location>
        <begin position="119"/>
        <end position="215"/>
    </location>
</feature>
<organism evidence="2 3">
    <name type="scientific">Plutella xylostella</name>
    <name type="common">Diamondback moth</name>
    <name type="synonym">Plutella maculipennis</name>
    <dbReference type="NCBI Taxonomy" id="51655"/>
    <lineage>
        <taxon>Eukaryota</taxon>
        <taxon>Metazoa</taxon>
        <taxon>Ecdysozoa</taxon>
        <taxon>Arthropoda</taxon>
        <taxon>Hexapoda</taxon>
        <taxon>Insecta</taxon>
        <taxon>Pterygota</taxon>
        <taxon>Neoptera</taxon>
        <taxon>Endopterygota</taxon>
        <taxon>Lepidoptera</taxon>
        <taxon>Glossata</taxon>
        <taxon>Ditrysia</taxon>
        <taxon>Yponomeutoidea</taxon>
        <taxon>Plutellidae</taxon>
        <taxon>Plutella</taxon>
    </lineage>
</organism>
<dbReference type="AlphaFoldDB" id="A0A8S4D040"/>
<evidence type="ECO:0000313" key="2">
    <source>
        <dbReference type="EMBL" id="CAG9091537.1"/>
    </source>
</evidence>
<evidence type="ECO:0000259" key="1">
    <source>
        <dbReference type="PROSITE" id="PS50835"/>
    </source>
</evidence>
<keyword evidence="3" id="KW-1185">Reference proteome</keyword>
<reference evidence="2" key="1">
    <citation type="submission" date="2020-11" db="EMBL/GenBank/DDBJ databases">
        <authorList>
            <person name="Whiteford S."/>
        </authorList>
    </citation>
    <scope>NUCLEOTIDE SEQUENCE</scope>
</reference>
<accession>A0A8S4D040</accession>